<dbReference type="EMBL" id="CM042044">
    <property type="protein sequence ID" value="KAI3686333.1"/>
    <property type="molecule type" value="Genomic_DNA"/>
</dbReference>
<comment type="caution">
    <text evidence="1">The sequence shown here is derived from an EMBL/GenBank/DDBJ whole genome shotgun (WGS) entry which is preliminary data.</text>
</comment>
<proteinExistence type="predicted"/>
<gene>
    <name evidence="1" type="ORF">L1987_80007</name>
</gene>
<sequence>MGNCFSGGGHGKFAVGGTSSVPNTHGTNDAVDNFFKSRGYNGLFYQIELSLSASNLRDRDMLSKSDPLAVVYTKGKDGSLQELGRTEVVLNSLNPQWITKIKVTYFFETVQTLLFRVYDVDSQVQGPEAKTLKLDDQQYLGECTCKLSQIVTDPKRSWTTDLVSISESTESTRPKKLGQLTVHAEVELVSKTTAELTFRCSDLENKDFFSKSDCFLVISKYVESGATFSICRTEVLKDNLNPEWKPVFLNMSQVGSKDSPLIIECFNFNSNGKHDLLGKAQKSLAELEMLSFSKQGENLFLPITIGKGHQSKVLKSQFFVKKFSESVQHTFLDYFFGGCEMNFMVAIDFTASNGNPRLPDSLHYIDYSGRPNAYQKAIQEVGDVLQFYDNDKEFPAWGFGARPIDGPVSHCFNLNGSSGKNAQVAGIQGIMTAYEQALSNVRLAGPTLFGPVITSAATIASQSVAANEHKYFVLLIITDGVITDQQETIDAIVMASDLPLSILIVGVGGADFKDMEILDADKGQKLQSSTGRVASRDIVQFVPFRDVQGGEMSVVQSLLAELPSQFLTYMRNNGIQPKTTLPTT</sequence>
<accession>A0ACB8YM29</accession>
<name>A0ACB8YM29_9ASTR</name>
<reference evidence="1 2" key="2">
    <citation type="journal article" date="2022" name="Mol. Ecol. Resour.">
        <title>The genomes of chicory, endive, great burdock and yacon provide insights into Asteraceae paleo-polyploidization history and plant inulin production.</title>
        <authorList>
            <person name="Fan W."/>
            <person name="Wang S."/>
            <person name="Wang H."/>
            <person name="Wang A."/>
            <person name="Jiang F."/>
            <person name="Liu H."/>
            <person name="Zhao H."/>
            <person name="Xu D."/>
            <person name="Zhang Y."/>
        </authorList>
    </citation>
    <scope>NUCLEOTIDE SEQUENCE [LARGE SCALE GENOMIC DNA]</scope>
    <source>
        <strain evidence="2">cv. Yunnan</strain>
        <tissue evidence="1">Leaves</tissue>
    </source>
</reference>
<organism evidence="1 2">
    <name type="scientific">Smallanthus sonchifolius</name>
    <dbReference type="NCBI Taxonomy" id="185202"/>
    <lineage>
        <taxon>Eukaryota</taxon>
        <taxon>Viridiplantae</taxon>
        <taxon>Streptophyta</taxon>
        <taxon>Embryophyta</taxon>
        <taxon>Tracheophyta</taxon>
        <taxon>Spermatophyta</taxon>
        <taxon>Magnoliopsida</taxon>
        <taxon>eudicotyledons</taxon>
        <taxon>Gunneridae</taxon>
        <taxon>Pentapetalae</taxon>
        <taxon>asterids</taxon>
        <taxon>campanulids</taxon>
        <taxon>Asterales</taxon>
        <taxon>Asteraceae</taxon>
        <taxon>Asteroideae</taxon>
        <taxon>Heliantheae alliance</taxon>
        <taxon>Millerieae</taxon>
        <taxon>Smallanthus</taxon>
    </lineage>
</organism>
<protein>
    <submittedName>
        <fullName evidence="1">Uncharacterized protein</fullName>
    </submittedName>
</protein>
<evidence type="ECO:0000313" key="2">
    <source>
        <dbReference type="Proteomes" id="UP001056120"/>
    </source>
</evidence>
<dbReference type="Proteomes" id="UP001056120">
    <property type="component" value="Linkage Group LG27"/>
</dbReference>
<reference evidence="2" key="1">
    <citation type="journal article" date="2022" name="Mol. Ecol. Resour.">
        <title>The genomes of chicory, endive, great burdock and yacon provide insights into Asteraceae palaeo-polyploidization history and plant inulin production.</title>
        <authorList>
            <person name="Fan W."/>
            <person name="Wang S."/>
            <person name="Wang H."/>
            <person name="Wang A."/>
            <person name="Jiang F."/>
            <person name="Liu H."/>
            <person name="Zhao H."/>
            <person name="Xu D."/>
            <person name="Zhang Y."/>
        </authorList>
    </citation>
    <scope>NUCLEOTIDE SEQUENCE [LARGE SCALE GENOMIC DNA]</scope>
    <source>
        <strain evidence="2">cv. Yunnan</strain>
    </source>
</reference>
<evidence type="ECO:0000313" key="1">
    <source>
        <dbReference type="EMBL" id="KAI3686333.1"/>
    </source>
</evidence>
<keyword evidence="2" id="KW-1185">Reference proteome</keyword>